<dbReference type="EMBL" id="CM042883">
    <property type="protein sequence ID" value="KAI4373948.1"/>
    <property type="molecule type" value="Genomic_DNA"/>
</dbReference>
<sequence>MASGTTTNKPSSSSSASSHPNRNNAKPHVSSSAQSPGAAQQHRRHHHPHQPPPKPSPRPPHPTHLPNFHPYPEFLPSQAPPPPPPSYGFHMLDRRTIVLSDGTVRSYFALPPDYHHNFSPPPRPRPLPLPDLGFHDPLRFDLGIVGKRSRAEEEAELFDKARKRQQVLQYGNHPDRFPSSTAGGAAAAAAPPRHLEVDPVALKKSFLHFAKVVNENASAKRNYLENGKNGPIKCAACVIRSSKEFPDMHGLIMHTYHSDHGDLLVDHLGLHKALCILMGWSFSKIPDNSKSYQLLPAEEAAANQEDLVMWPPVVIIHNTITGKNKEGRTEGVGNKAMDNMIRELGCTGGKSKSLYSRDGHLGVTLIKFAGTTSGLKEAMKLAEHFEKENHGRKDWARLQPLALGKDDENNPKLFRVDGKTGEKRRIFYGYVGTLSDIDKLDFESRKKVLIESRMEYLSSNFK</sequence>
<keyword evidence="2" id="KW-1185">Reference proteome</keyword>
<accession>A0ACB9R4X2</accession>
<dbReference type="Proteomes" id="UP001057402">
    <property type="component" value="Chromosome 4"/>
</dbReference>
<evidence type="ECO:0000313" key="2">
    <source>
        <dbReference type="Proteomes" id="UP001057402"/>
    </source>
</evidence>
<proteinExistence type="predicted"/>
<gene>
    <name evidence="1" type="ORF">MLD38_012005</name>
</gene>
<organism evidence="1 2">
    <name type="scientific">Melastoma candidum</name>
    <dbReference type="NCBI Taxonomy" id="119954"/>
    <lineage>
        <taxon>Eukaryota</taxon>
        <taxon>Viridiplantae</taxon>
        <taxon>Streptophyta</taxon>
        <taxon>Embryophyta</taxon>
        <taxon>Tracheophyta</taxon>
        <taxon>Spermatophyta</taxon>
        <taxon>Magnoliopsida</taxon>
        <taxon>eudicotyledons</taxon>
        <taxon>Gunneridae</taxon>
        <taxon>Pentapetalae</taxon>
        <taxon>rosids</taxon>
        <taxon>malvids</taxon>
        <taxon>Myrtales</taxon>
        <taxon>Melastomataceae</taxon>
        <taxon>Melastomatoideae</taxon>
        <taxon>Melastomateae</taxon>
        <taxon>Melastoma</taxon>
    </lineage>
</organism>
<evidence type="ECO:0000313" key="1">
    <source>
        <dbReference type="EMBL" id="KAI4373948.1"/>
    </source>
</evidence>
<name>A0ACB9R4X2_9MYRT</name>
<comment type="caution">
    <text evidence="1">The sequence shown here is derived from an EMBL/GenBank/DDBJ whole genome shotgun (WGS) entry which is preliminary data.</text>
</comment>
<reference evidence="2" key="1">
    <citation type="journal article" date="2023" name="Front. Plant Sci.">
        <title>Chromosomal-level genome assembly of Melastoma candidum provides insights into trichome evolution.</title>
        <authorList>
            <person name="Zhong Y."/>
            <person name="Wu W."/>
            <person name="Sun C."/>
            <person name="Zou P."/>
            <person name="Liu Y."/>
            <person name="Dai S."/>
            <person name="Zhou R."/>
        </authorList>
    </citation>
    <scope>NUCLEOTIDE SEQUENCE [LARGE SCALE GENOMIC DNA]</scope>
</reference>
<protein>
    <submittedName>
        <fullName evidence="1">Uncharacterized protein</fullName>
    </submittedName>
</protein>